<evidence type="ECO:0000256" key="12">
    <source>
        <dbReference type="RuleBase" id="RU004006"/>
    </source>
</evidence>
<dbReference type="GO" id="GO:0022625">
    <property type="term" value="C:cytosolic large ribosomal subunit"/>
    <property type="evidence" value="ECO:0007669"/>
    <property type="project" value="TreeGrafter"/>
</dbReference>
<keyword evidence="6 10" id="KW-0689">Ribosomal protein</keyword>
<dbReference type="OrthoDB" id="9805969at2"/>
<dbReference type="InterPro" id="IPR036394">
    <property type="entry name" value="Ribosomal_uL22_sf"/>
</dbReference>
<evidence type="ECO:0000256" key="5">
    <source>
        <dbReference type="ARBA" id="ARBA00022884"/>
    </source>
</evidence>
<reference evidence="15 16" key="1">
    <citation type="submission" date="2015-03" db="EMBL/GenBank/DDBJ databases">
        <authorList>
            <person name="Zheng J."/>
            <person name="Ganezle M."/>
        </authorList>
    </citation>
    <scope>NUCLEOTIDE SEQUENCE [LARGE SCALE GENOMIC DNA]</scope>
    <source>
        <strain evidence="15 16">LP38</strain>
    </source>
</reference>
<evidence type="ECO:0000256" key="8">
    <source>
        <dbReference type="ARBA" id="ARBA00025084"/>
    </source>
</evidence>
<evidence type="ECO:0000256" key="13">
    <source>
        <dbReference type="RuleBase" id="RU004008"/>
    </source>
</evidence>
<dbReference type="EMBL" id="BJZI01000005">
    <property type="protein sequence ID" value="GEO66071.1"/>
    <property type="molecule type" value="Genomic_DNA"/>
</dbReference>
<dbReference type="Proteomes" id="UP000033491">
    <property type="component" value="Unassembled WGS sequence"/>
</dbReference>
<name>A0A0F3RSV3_9LACO</name>
<reference evidence="14 17" key="2">
    <citation type="submission" date="2019-07" db="EMBL/GenBank/DDBJ databases">
        <title>Whole genome shotgun sequence of Lactobacillus spicheri NBRC 107155.</title>
        <authorList>
            <person name="Hosoyama A."/>
            <person name="Uohara A."/>
            <person name="Ohji S."/>
            <person name="Ichikawa N."/>
        </authorList>
    </citation>
    <scope>NUCLEOTIDE SEQUENCE [LARGE SCALE GENOMIC DNA]</scope>
    <source>
        <strain evidence="14 17">NBRC 107155</strain>
    </source>
</reference>
<dbReference type="FunFam" id="3.90.470.10:FF:000001">
    <property type="entry name" value="50S ribosomal protein L22"/>
    <property type="match status" value="1"/>
</dbReference>
<keyword evidence="7 10" id="KW-0687">Ribonucleoprotein</keyword>
<comment type="caution">
    <text evidence="15">The sequence shown here is derived from an EMBL/GenBank/DDBJ whole genome shotgun (WGS) entry which is preliminary data.</text>
</comment>
<gene>
    <name evidence="10 14" type="primary">rplV</name>
    <name evidence="14" type="ORF">LSP04_04900</name>
    <name evidence="15" type="ORF">VC81_11570</name>
</gene>
<sequence>MAEQVTSAQATAKTVRIAARKVRLVIDLIRGKSVAEALAILKFTPRGASPVVAKVLNSAIANAENNFDLDRQDLVVSEAYVNEGPTLKRFRPRAKGSASPINKRTSHITVVVSEKEEG</sequence>
<comment type="similarity">
    <text evidence="2 10 11">Belongs to the universal ribosomal protein uL22 family.</text>
</comment>
<evidence type="ECO:0000313" key="15">
    <source>
        <dbReference type="EMBL" id="KJW11852.1"/>
    </source>
</evidence>
<dbReference type="SUPFAM" id="SSF54843">
    <property type="entry name" value="Ribosomal protein L22"/>
    <property type="match status" value="1"/>
</dbReference>
<keyword evidence="4 10" id="KW-0699">rRNA-binding</keyword>
<dbReference type="PATRIC" id="fig|216463.3.peg.1567"/>
<dbReference type="Pfam" id="PF00237">
    <property type="entry name" value="Ribosomal_L22"/>
    <property type="match status" value="1"/>
</dbReference>
<comment type="function">
    <text evidence="1 10">The globular domain of the protein is located near the polypeptide exit tunnel on the outside of the subunit, while an extended beta-hairpin is found that lines the wall of the exit tunnel in the center of the 70S ribosome.</text>
</comment>
<evidence type="ECO:0000256" key="10">
    <source>
        <dbReference type="HAMAP-Rule" id="MF_01331"/>
    </source>
</evidence>
<dbReference type="PANTHER" id="PTHR13501:SF8">
    <property type="entry name" value="LARGE RIBOSOMAL SUBUNIT PROTEIN UL22M"/>
    <property type="match status" value="1"/>
</dbReference>
<evidence type="ECO:0000256" key="3">
    <source>
        <dbReference type="ARBA" id="ARBA00011838"/>
    </source>
</evidence>
<comment type="subunit">
    <text evidence="3 10 12">Part of the 50S ribosomal subunit.</text>
</comment>
<comment type="function">
    <text evidence="8">This protein binds specifically to 23S rRNA; its binding is stimulated by other ribosomal proteins, e.g. L4, L17, and L20. It is important during the early stages of 50S assembly. It makes multiple contacts with different domains of the 23S rRNA in the assembled 50S subunit and ribosome.</text>
</comment>
<dbReference type="HAMAP" id="MF_01331_B">
    <property type="entry name" value="Ribosomal_uL22_B"/>
    <property type="match status" value="1"/>
</dbReference>
<evidence type="ECO:0000256" key="9">
    <source>
        <dbReference type="ARBA" id="ARBA00035207"/>
    </source>
</evidence>
<dbReference type="InterPro" id="IPR018260">
    <property type="entry name" value="Ribosomal_uL22_CS"/>
</dbReference>
<dbReference type="AlphaFoldDB" id="A0A0F3RSV3"/>
<dbReference type="GO" id="GO:0006412">
    <property type="term" value="P:translation"/>
    <property type="evidence" value="ECO:0007669"/>
    <property type="project" value="UniProtKB-UniRule"/>
</dbReference>
<dbReference type="Gene3D" id="3.90.470.10">
    <property type="entry name" value="Ribosomal protein L22/L17"/>
    <property type="match status" value="1"/>
</dbReference>
<dbReference type="InterPro" id="IPR047867">
    <property type="entry name" value="Ribosomal_uL22_bac/org-type"/>
</dbReference>
<protein>
    <recommendedName>
        <fullName evidence="9 10">Large ribosomal subunit protein uL22</fullName>
    </recommendedName>
</protein>
<dbReference type="CDD" id="cd00336">
    <property type="entry name" value="Ribosomal_L22"/>
    <property type="match status" value="1"/>
</dbReference>
<evidence type="ECO:0000256" key="4">
    <source>
        <dbReference type="ARBA" id="ARBA00022730"/>
    </source>
</evidence>
<comment type="function">
    <text evidence="10 13">This protein binds specifically to 23S rRNA; its binding is stimulated by other ribosomal proteins, e.g., L4, L17, and L20. It is important during the early stages of 50S assembly. It makes multiple contacts with different domains of the 23S rRNA in the assembled 50S subunit and ribosome.</text>
</comment>
<dbReference type="GeneID" id="84782128"/>
<evidence type="ECO:0000313" key="14">
    <source>
        <dbReference type="EMBL" id="GEO66071.1"/>
    </source>
</evidence>
<keyword evidence="17" id="KW-1185">Reference proteome</keyword>
<evidence type="ECO:0000313" key="16">
    <source>
        <dbReference type="Proteomes" id="UP000033491"/>
    </source>
</evidence>
<dbReference type="STRING" id="216463.VC81_11570"/>
<evidence type="ECO:0000256" key="6">
    <source>
        <dbReference type="ARBA" id="ARBA00022980"/>
    </source>
</evidence>
<dbReference type="NCBIfam" id="TIGR01044">
    <property type="entry name" value="rplV_bact"/>
    <property type="match status" value="1"/>
</dbReference>
<dbReference type="EMBL" id="JZCR01000024">
    <property type="protein sequence ID" value="KJW11852.1"/>
    <property type="molecule type" value="Genomic_DNA"/>
</dbReference>
<dbReference type="PANTHER" id="PTHR13501">
    <property type="entry name" value="CHLOROPLAST 50S RIBOSOMAL PROTEIN L22-RELATED"/>
    <property type="match status" value="1"/>
</dbReference>
<keyword evidence="5 10" id="KW-0694">RNA-binding</keyword>
<dbReference type="GO" id="GO:0019843">
    <property type="term" value="F:rRNA binding"/>
    <property type="evidence" value="ECO:0007669"/>
    <property type="project" value="UniProtKB-UniRule"/>
</dbReference>
<evidence type="ECO:0000256" key="2">
    <source>
        <dbReference type="ARBA" id="ARBA00009451"/>
    </source>
</evidence>
<dbReference type="GO" id="GO:0003735">
    <property type="term" value="F:structural constituent of ribosome"/>
    <property type="evidence" value="ECO:0007669"/>
    <property type="project" value="InterPro"/>
</dbReference>
<proteinExistence type="inferred from homology"/>
<evidence type="ECO:0000313" key="17">
    <source>
        <dbReference type="Proteomes" id="UP000321691"/>
    </source>
</evidence>
<dbReference type="PROSITE" id="PS00464">
    <property type="entry name" value="RIBOSOMAL_L22"/>
    <property type="match status" value="1"/>
</dbReference>
<evidence type="ECO:0000256" key="7">
    <source>
        <dbReference type="ARBA" id="ARBA00023274"/>
    </source>
</evidence>
<dbReference type="InterPro" id="IPR001063">
    <property type="entry name" value="Ribosomal_uL22"/>
</dbReference>
<dbReference type="InterPro" id="IPR005727">
    <property type="entry name" value="Ribosomal_uL22_bac/chlpt-type"/>
</dbReference>
<organism evidence="15 16">
    <name type="scientific">Levilactobacillus spicheri</name>
    <dbReference type="NCBI Taxonomy" id="216463"/>
    <lineage>
        <taxon>Bacteria</taxon>
        <taxon>Bacillati</taxon>
        <taxon>Bacillota</taxon>
        <taxon>Bacilli</taxon>
        <taxon>Lactobacillales</taxon>
        <taxon>Lactobacillaceae</taxon>
        <taxon>Levilactobacillus</taxon>
    </lineage>
</organism>
<accession>A0A0F3RSV3</accession>
<evidence type="ECO:0000256" key="11">
    <source>
        <dbReference type="RuleBase" id="RU004005"/>
    </source>
</evidence>
<dbReference type="RefSeq" id="WP_024746872.1">
    <property type="nucleotide sequence ID" value="NZ_BJZI01000005.1"/>
</dbReference>
<dbReference type="Proteomes" id="UP000321691">
    <property type="component" value="Unassembled WGS sequence"/>
</dbReference>
<evidence type="ECO:0000256" key="1">
    <source>
        <dbReference type="ARBA" id="ARBA00003478"/>
    </source>
</evidence>